<accession>A0ABM1C251</accession>
<gene>
    <name evidence="6" type="primary">LOC106476804</name>
</gene>
<dbReference type="InterPro" id="IPR012677">
    <property type="entry name" value="Nucleotide-bd_a/b_plait_sf"/>
</dbReference>
<feature type="compositionally biased region" description="Gly residues" evidence="3">
    <location>
        <begin position="7"/>
        <end position="16"/>
    </location>
</feature>
<evidence type="ECO:0000256" key="3">
    <source>
        <dbReference type="SAM" id="MobiDB-lite"/>
    </source>
</evidence>
<dbReference type="InterPro" id="IPR034203">
    <property type="entry name" value="RBM45_RRM1"/>
</dbReference>
<reference evidence="6" key="1">
    <citation type="submission" date="2025-08" db="UniProtKB">
        <authorList>
            <consortium name="RefSeq"/>
        </authorList>
    </citation>
    <scope>IDENTIFICATION</scope>
    <source>
        <tissue evidence="6">Muscle</tissue>
    </source>
</reference>
<dbReference type="PROSITE" id="PS50102">
    <property type="entry name" value="RRM"/>
    <property type="match status" value="2"/>
</dbReference>
<sequence length="402" mass="44639">MADYGGYWKGYTGGYGDNSSNSRSSDRDRKDRHDGAPPHSRLFILCDKQTTEEEIRETFEKFGRIEDIWVVKDRSTNKPKGVAYVRFSKTSESAIAMETMDGKRIRENQIPMKVRIAHNREDGSKKEANEEERVLRLFVMVPKSYTEDDLKKDFEQYGELDRVNIVRDHSTGDSKGFGYVKYLKMSSAANAFENCPKTFKAKFADPRPSSHSQREKNLGLGGGVWGFDASQGAPPPPPQSSPLIGHFPGTLNTGFDTTPCMPTTTTDDILRVNVAVPQAASYEQLYHLFDLIPGLERCDVNSGLATLKFSNPEAAAWARQKICRLEYPPGFMLQIVDISAGGGMNTRPDAMLGSAPAGQLTNHIASLVEKISEATNVLKNVGFHVNNPPGVLSSIALLRYYR</sequence>
<evidence type="ECO:0000259" key="4">
    <source>
        <dbReference type="PROSITE" id="PS50102"/>
    </source>
</evidence>
<evidence type="ECO:0000256" key="1">
    <source>
        <dbReference type="ARBA" id="ARBA00022884"/>
    </source>
</evidence>
<dbReference type="RefSeq" id="XP_013792882.1">
    <property type="nucleotide sequence ID" value="XM_013937428.2"/>
</dbReference>
<proteinExistence type="predicted"/>
<dbReference type="Gene3D" id="3.30.70.330">
    <property type="match status" value="2"/>
</dbReference>
<feature type="compositionally biased region" description="Basic and acidic residues" evidence="3">
    <location>
        <begin position="24"/>
        <end position="36"/>
    </location>
</feature>
<evidence type="ECO:0000256" key="2">
    <source>
        <dbReference type="PROSITE-ProRule" id="PRU00176"/>
    </source>
</evidence>
<dbReference type="Pfam" id="PF00076">
    <property type="entry name" value="RRM_1"/>
    <property type="match status" value="2"/>
</dbReference>
<dbReference type="GeneID" id="106476804"/>
<dbReference type="SUPFAM" id="SSF54928">
    <property type="entry name" value="RNA-binding domain, RBD"/>
    <property type="match status" value="2"/>
</dbReference>
<feature type="domain" description="RRM" evidence="4">
    <location>
        <begin position="40"/>
        <end position="119"/>
    </location>
</feature>
<dbReference type="InterPro" id="IPR035979">
    <property type="entry name" value="RBD_domain_sf"/>
</dbReference>
<organism evidence="5 6">
    <name type="scientific">Limulus polyphemus</name>
    <name type="common">Atlantic horseshoe crab</name>
    <dbReference type="NCBI Taxonomy" id="6850"/>
    <lineage>
        <taxon>Eukaryota</taxon>
        <taxon>Metazoa</taxon>
        <taxon>Ecdysozoa</taxon>
        <taxon>Arthropoda</taxon>
        <taxon>Chelicerata</taxon>
        <taxon>Merostomata</taxon>
        <taxon>Xiphosura</taxon>
        <taxon>Limulidae</taxon>
        <taxon>Limulus</taxon>
    </lineage>
</organism>
<keyword evidence="1 2" id="KW-0694">RNA-binding</keyword>
<feature type="non-terminal residue" evidence="6">
    <location>
        <position position="402"/>
    </location>
</feature>
<evidence type="ECO:0000313" key="5">
    <source>
        <dbReference type="Proteomes" id="UP000694941"/>
    </source>
</evidence>
<dbReference type="CDD" id="cd12366">
    <property type="entry name" value="RRM1_RBM45"/>
    <property type="match status" value="1"/>
</dbReference>
<dbReference type="Proteomes" id="UP000694941">
    <property type="component" value="Unplaced"/>
</dbReference>
<dbReference type="InterPro" id="IPR000504">
    <property type="entry name" value="RRM_dom"/>
</dbReference>
<protein>
    <submittedName>
        <fullName evidence="6">RNA-binding protein 45-like</fullName>
    </submittedName>
</protein>
<evidence type="ECO:0000313" key="6">
    <source>
        <dbReference type="RefSeq" id="XP_013792882.1"/>
    </source>
</evidence>
<dbReference type="PANTHER" id="PTHR48027">
    <property type="entry name" value="HETEROGENEOUS NUCLEAR RIBONUCLEOPROTEIN 87F-RELATED"/>
    <property type="match status" value="1"/>
</dbReference>
<dbReference type="InterPro" id="IPR052462">
    <property type="entry name" value="SLIRP/GR-RBP-like"/>
</dbReference>
<dbReference type="SMART" id="SM00360">
    <property type="entry name" value="RRM"/>
    <property type="match status" value="2"/>
</dbReference>
<feature type="domain" description="RRM" evidence="4">
    <location>
        <begin position="141"/>
        <end position="206"/>
    </location>
</feature>
<name>A0ABM1C251_LIMPO</name>
<keyword evidence="5" id="KW-1185">Reference proteome</keyword>
<feature type="region of interest" description="Disordered" evidence="3">
    <location>
        <begin position="1"/>
        <end position="40"/>
    </location>
</feature>